<sequence>MNNLYRLILIAFLISSISTNAQKKINLFNEKDLTGWYAFEPKTGKHENASEVFFVEDKMIRLYGKDAGYLMSLENFENFQLTAEFRWNTDASFVRKSDNRNSGLMYLVPAETADELWPQGIQFQIKENATGDFILLQNVTLNVKGNKTIAGKSVESKFFKDAEKPVGEWNKIKITVKNGVVTQKLNGKLVNKGTQSSVKNGRILLQYEGFPIDFRRVSIKKCM</sequence>
<dbReference type="InterPro" id="IPR010496">
    <property type="entry name" value="AL/BT2_dom"/>
</dbReference>
<evidence type="ECO:0000313" key="3">
    <source>
        <dbReference type="EMBL" id="RMA75188.1"/>
    </source>
</evidence>
<dbReference type="EMBL" id="REFH01000010">
    <property type="protein sequence ID" value="RMA75188.1"/>
    <property type="molecule type" value="Genomic_DNA"/>
</dbReference>
<gene>
    <name evidence="3" type="ORF">BC961_2549</name>
</gene>
<organism evidence="3 4">
    <name type="scientific">Flavobacterium weaverense</name>
    <dbReference type="NCBI Taxonomy" id="271156"/>
    <lineage>
        <taxon>Bacteria</taxon>
        <taxon>Pseudomonadati</taxon>
        <taxon>Bacteroidota</taxon>
        <taxon>Flavobacteriia</taxon>
        <taxon>Flavobacteriales</taxon>
        <taxon>Flavobacteriaceae</taxon>
        <taxon>Flavobacterium</taxon>
    </lineage>
</organism>
<evidence type="ECO:0000259" key="2">
    <source>
        <dbReference type="Pfam" id="PF06439"/>
    </source>
</evidence>
<accession>A0A3L9ZXF4</accession>
<feature type="signal peptide" evidence="1">
    <location>
        <begin position="1"/>
        <end position="21"/>
    </location>
</feature>
<proteinExistence type="predicted"/>
<evidence type="ECO:0000256" key="1">
    <source>
        <dbReference type="SAM" id="SignalP"/>
    </source>
</evidence>
<name>A0A3L9ZXF4_9FLAO</name>
<feature type="domain" description="3-keto-alpha-glucoside-1,2-lyase/3-keto-2-hydroxy-glucal hydratase" evidence="2">
    <location>
        <begin position="25"/>
        <end position="220"/>
    </location>
</feature>
<protein>
    <submittedName>
        <fullName evidence="3">Uncharacterized protein DUF1080</fullName>
    </submittedName>
</protein>
<feature type="chain" id="PRO_5018008617" evidence="1">
    <location>
        <begin position="22"/>
        <end position="223"/>
    </location>
</feature>
<keyword evidence="1" id="KW-0732">Signal</keyword>
<dbReference type="RefSeq" id="WP_211331319.1">
    <property type="nucleotide sequence ID" value="NZ_CBCSGA010000020.1"/>
</dbReference>
<keyword evidence="4" id="KW-1185">Reference proteome</keyword>
<reference evidence="3 4" key="1">
    <citation type="submission" date="2018-10" db="EMBL/GenBank/DDBJ databases">
        <title>Genomic Encyclopedia of Archaeal and Bacterial Type Strains, Phase II (KMG-II): from individual species to whole genera.</title>
        <authorList>
            <person name="Goeker M."/>
        </authorList>
    </citation>
    <scope>NUCLEOTIDE SEQUENCE [LARGE SCALE GENOMIC DNA]</scope>
    <source>
        <strain evidence="3 4">DSM 19727</strain>
    </source>
</reference>
<evidence type="ECO:0000313" key="4">
    <source>
        <dbReference type="Proteomes" id="UP000280368"/>
    </source>
</evidence>
<dbReference type="Gene3D" id="2.60.120.560">
    <property type="entry name" value="Exo-inulinase, domain 1"/>
    <property type="match status" value="1"/>
</dbReference>
<comment type="caution">
    <text evidence="3">The sequence shown here is derived from an EMBL/GenBank/DDBJ whole genome shotgun (WGS) entry which is preliminary data.</text>
</comment>
<dbReference type="AlphaFoldDB" id="A0A3L9ZXF4"/>
<dbReference type="Proteomes" id="UP000280368">
    <property type="component" value="Unassembled WGS sequence"/>
</dbReference>
<dbReference type="GO" id="GO:0016787">
    <property type="term" value="F:hydrolase activity"/>
    <property type="evidence" value="ECO:0007669"/>
    <property type="project" value="InterPro"/>
</dbReference>
<dbReference type="Pfam" id="PF06439">
    <property type="entry name" value="3keto-disac_hyd"/>
    <property type="match status" value="1"/>
</dbReference>